<evidence type="ECO:0000256" key="1">
    <source>
        <dbReference type="SAM" id="MobiDB-lite"/>
    </source>
</evidence>
<name>B4H2A1_DROPE</name>
<feature type="region of interest" description="Disordered" evidence="1">
    <location>
        <begin position="74"/>
        <end position="95"/>
    </location>
</feature>
<dbReference type="AlphaFoldDB" id="B4H2A1"/>
<feature type="region of interest" description="Disordered" evidence="1">
    <location>
        <begin position="1"/>
        <end position="62"/>
    </location>
</feature>
<protein>
    <submittedName>
        <fullName evidence="2">GL17826</fullName>
    </submittedName>
</protein>
<keyword evidence="3" id="KW-1185">Reference proteome</keyword>
<sequence>MQHSTQMGKEYSGGGPGTGDWGPATVEARGANSTEETLFKNPEVFPHSPSPPSPPTHQSRACINSNVQLMVSRAKSSVPYPQAPVSEAGPPCSPI</sequence>
<dbReference type="EMBL" id="CH479203">
    <property type="protein sequence ID" value="EDW30453.1"/>
    <property type="molecule type" value="Genomic_DNA"/>
</dbReference>
<proteinExistence type="predicted"/>
<accession>B4H2A1</accession>
<organism evidence="3">
    <name type="scientific">Drosophila persimilis</name>
    <name type="common">Fruit fly</name>
    <dbReference type="NCBI Taxonomy" id="7234"/>
    <lineage>
        <taxon>Eukaryota</taxon>
        <taxon>Metazoa</taxon>
        <taxon>Ecdysozoa</taxon>
        <taxon>Arthropoda</taxon>
        <taxon>Hexapoda</taxon>
        <taxon>Insecta</taxon>
        <taxon>Pterygota</taxon>
        <taxon>Neoptera</taxon>
        <taxon>Endopterygota</taxon>
        <taxon>Diptera</taxon>
        <taxon>Brachycera</taxon>
        <taxon>Muscomorpha</taxon>
        <taxon>Ephydroidea</taxon>
        <taxon>Drosophilidae</taxon>
        <taxon>Drosophila</taxon>
        <taxon>Sophophora</taxon>
    </lineage>
</organism>
<evidence type="ECO:0000313" key="3">
    <source>
        <dbReference type="Proteomes" id="UP000008744"/>
    </source>
</evidence>
<dbReference type="HOGENOM" id="CLU_2374990_0_0_1"/>
<feature type="compositionally biased region" description="Gly residues" evidence="1">
    <location>
        <begin position="11"/>
        <end position="20"/>
    </location>
</feature>
<gene>
    <name evidence="2" type="primary">Dper\GL17826</name>
    <name evidence="2" type="ORF">Dper_GL17826</name>
</gene>
<dbReference type="Proteomes" id="UP000008744">
    <property type="component" value="Unassembled WGS sequence"/>
</dbReference>
<reference evidence="2 3" key="1">
    <citation type="journal article" date="2007" name="Nature">
        <title>Evolution of genes and genomes on the Drosophila phylogeny.</title>
        <authorList>
            <consortium name="Drosophila 12 Genomes Consortium"/>
            <person name="Clark A.G."/>
            <person name="Eisen M.B."/>
            <person name="Smith D.R."/>
            <person name="Bergman C.M."/>
            <person name="Oliver B."/>
            <person name="Markow T.A."/>
            <person name="Kaufman T.C."/>
            <person name="Kellis M."/>
            <person name="Gelbart W."/>
            <person name="Iyer V.N."/>
            <person name="Pollard D.A."/>
            <person name="Sackton T.B."/>
            <person name="Larracuente A.M."/>
            <person name="Singh N.D."/>
            <person name="Abad J.P."/>
            <person name="Abt D.N."/>
            <person name="Adryan B."/>
            <person name="Aguade M."/>
            <person name="Akashi H."/>
            <person name="Anderson W.W."/>
            <person name="Aquadro C.F."/>
            <person name="Ardell D.H."/>
            <person name="Arguello R."/>
            <person name="Artieri C.G."/>
            <person name="Barbash D.A."/>
            <person name="Barker D."/>
            <person name="Barsanti P."/>
            <person name="Batterham P."/>
            <person name="Batzoglou S."/>
            <person name="Begun D."/>
            <person name="Bhutkar A."/>
            <person name="Blanco E."/>
            <person name="Bosak S.A."/>
            <person name="Bradley R.K."/>
            <person name="Brand A.D."/>
            <person name="Brent M.R."/>
            <person name="Brooks A.N."/>
            <person name="Brown R.H."/>
            <person name="Butlin R.K."/>
            <person name="Caggese C."/>
            <person name="Calvi B.R."/>
            <person name="Bernardo de Carvalho A."/>
            <person name="Caspi A."/>
            <person name="Castrezana S."/>
            <person name="Celniker S.E."/>
            <person name="Chang J.L."/>
            <person name="Chapple C."/>
            <person name="Chatterji S."/>
            <person name="Chinwalla A."/>
            <person name="Civetta A."/>
            <person name="Clifton S.W."/>
            <person name="Comeron J.M."/>
            <person name="Costello J.C."/>
            <person name="Coyne J.A."/>
            <person name="Daub J."/>
            <person name="David R.G."/>
            <person name="Delcher A.L."/>
            <person name="Delehaunty K."/>
            <person name="Do C.B."/>
            <person name="Ebling H."/>
            <person name="Edwards K."/>
            <person name="Eickbush T."/>
            <person name="Evans J.D."/>
            <person name="Filipski A."/>
            <person name="Findeiss S."/>
            <person name="Freyhult E."/>
            <person name="Fulton L."/>
            <person name="Fulton R."/>
            <person name="Garcia A.C."/>
            <person name="Gardiner A."/>
            <person name="Garfield D.A."/>
            <person name="Garvin B.E."/>
            <person name="Gibson G."/>
            <person name="Gilbert D."/>
            <person name="Gnerre S."/>
            <person name="Godfrey J."/>
            <person name="Good R."/>
            <person name="Gotea V."/>
            <person name="Gravely B."/>
            <person name="Greenberg A.J."/>
            <person name="Griffiths-Jones S."/>
            <person name="Gross S."/>
            <person name="Guigo R."/>
            <person name="Gustafson E.A."/>
            <person name="Haerty W."/>
            <person name="Hahn M.W."/>
            <person name="Halligan D.L."/>
            <person name="Halpern A.L."/>
            <person name="Halter G.M."/>
            <person name="Han M.V."/>
            <person name="Heger A."/>
            <person name="Hillier L."/>
            <person name="Hinrichs A.S."/>
            <person name="Holmes I."/>
            <person name="Hoskins R.A."/>
            <person name="Hubisz M.J."/>
            <person name="Hultmark D."/>
            <person name="Huntley M.A."/>
            <person name="Jaffe D.B."/>
            <person name="Jagadeeshan S."/>
            <person name="Jeck W.R."/>
            <person name="Johnson J."/>
            <person name="Jones C.D."/>
            <person name="Jordan W.C."/>
            <person name="Karpen G.H."/>
            <person name="Kataoka E."/>
            <person name="Keightley P.D."/>
            <person name="Kheradpour P."/>
            <person name="Kirkness E.F."/>
            <person name="Koerich L.B."/>
            <person name="Kristiansen K."/>
            <person name="Kudrna D."/>
            <person name="Kulathinal R.J."/>
            <person name="Kumar S."/>
            <person name="Kwok R."/>
            <person name="Lander E."/>
            <person name="Langley C.H."/>
            <person name="Lapoint R."/>
            <person name="Lazzaro B.P."/>
            <person name="Lee S.J."/>
            <person name="Levesque L."/>
            <person name="Li R."/>
            <person name="Lin C.F."/>
            <person name="Lin M.F."/>
            <person name="Lindblad-Toh K."/>
            <person name="Llopart A."/>
            <person name="Long M."/>
            <person name="Low L."/>
            <person name="Lozovsky E."/>
            <person name="Lu J."/>
            <person name="Luo M."/>
            <person name="Machado C.A."/>
            <person name="Makalowski W."/>
            <person name="Marzo M."/>
            <person name="Matsuda M."/>
            <person name="Matzkin L."/>
            <person name="McAllister B."/>
            <person name="McBride C.S."/>
            <person name="McKernan B."/>
            <person name="McKernan K."/>
            <person name="Mendez-Lago M."/>
            <person name="Minx P."/>
            <person name="Mollenhauer M.U."/>
            <person name="Montooth K."/>
            <person name="Mount S.M."/>
            <person name="Mu X."/>
            <person name="Myers E."/>
            <person name="Negre B."/>
            <person name="Newfeld S."/>
            <person name="Nielsen R."/>
            <person name="Noor M.A."/>
            <person name="O'Grady P."/>
            <person name="Pachter L."/>
            <person name="Papaceit M."/>
            <person name="Parisi M.J."/>
            <person name="Parisi M."/>
            <person name="Parts L."/>
            <person name="Pedersen J.S."/>
            <person name="Pesole G."/>
            <person name="Phillippy A.M."/>
            <person name="Ponting C.P."/>
            <person name="Pop M."/>
            <person name="Porcelli D."/>
            <person name="Powell J.R."/>
            <person name="Prohaska S."/>
            <person name="Pruitt K."/>
            <person name="Puig M."/>
            <person name="Quesneville H."/>
            <person name="Ram K.R."/>
            <person name="Rand D."/>
            <person name="Rasmussen M.D."/>
            <person name="Reed L.K."/>
            <person name="Reenan R."/>
            <person name="Reily A."/>
            <person name="Remington K.A."/>
            <person name="Rieger T.T."/>
            <person name="Ritchie M.G."/>
            <person name="Robin C."/>
            <person name="Rogers Y.H."/>
            <person name="Rohde C."/>
            <person name="Rozas J."/>
            <person name="Rubenfield M.J."/>
            <person name="Ruiz A."/>
            <person name="Russo S."/>
            <person name="Salzberg S.L."/>
            <person name="Sanchez-Gracia A."/>
            <person name="Saranga D.J."/>
            <person name="Sato H."/>
            <person name="Schaeffer S.W."/>
            <person name="Schatz M.C."/>
            <person name="Schlenke T."/>
            <person name="Schwartz R."/>
            <person name="Segarra C."/>
            <person name="Singh R.S."/>
            <person name="Sirot L."/>
            <person name="Sirota M."/>
            <person name="Sisneros N.B."/>
            <person name="Smith C.D."/>
            <person name="Smith T.F."/>
            <person name="Spieth J."/>
            <person name="Stage D.E."/>
            <person name="Stark A."/>
            <person name="Stephan W."/>
            <person name="Strausberg R.L."/>
            <person name="Strempel S."/>
            <person name="Sturgill D."/>
            <person name="Sutton G."/>
            <person name="Sutton G.G."/>
            <person name="Tao W."/>
            <person name="Teichmann S."/>
            <person name="Tobari Y.N."/>
            <person name="Tomimura Y."/>
            <person name="Tsolas J.M."/>
            <person name="Valente V.L."/>
            <person name="Venter E."/>
            <person name="Venter J.C."/>
            <person name="Vicario S."/>
            <person name="Vieira F.G."/>
            <person name="Vilella A.J."/>
            <person name="Villasante A."/>
            <person name="Walenz B."/>
            <person name="Wang J."/>
            <person name="Wasserman M."/>
            <person name="Watts T."/>
            <person name="Wilson D."/>
            <person name="Wilson R.K."/>
            <person name="Wing R.A."/>
            <person name="Wolfner M.F."/>
            <person name="Wong A."/>
            <person name="Wong G.K."/>
            <person name="Wu C.I."/>
            <person name="Wu G."/>
            <person name="Yamamoto D."/>
            <person name="Yang H.P."/>
            <person name="Yang S.P."/>
            <person name="Yorke J.A."/>
            <person name="Yoshida K."/>
            <person name="Zdobnov E."/>
            <person name="Zhang P."/>
            <person name="Zhang Y."/>
            <person name="Zimin A.V."/>
            <person name="Baldwin J."/>
            <person name="Abdouelleil A."/>
            <person name="Abdulkadir J."/>
            <person name="Abebe A."/>
            <person name="Abera B."/>
            <person name="Abreu J."/>
            <person name="Acer S.C."/>
            <person name="Aftuck L."/>
            <person name="Alexander A."/>
            <person name="An P."/>
            <person name="Anderson E."/>
            <person name="Anderson S."/>
            <person name="Arachi H."/>
            <person name="Azer M."/>
            <person name="Bachantsang P."/>
            <person name="Barry A."/>
            <person name="Bayul T."/>
            <person name="Berlin A."/>
            <person name="Bessette D."/>
            <person name="Bloom T."/>
            <person name="Blye J."/>
            <person name="Boguslavskiy L."/>
            <person name="Bonnet C."/>
            <person name="Boukhgalter B."/>
            <person name="Bourzgui I."/>
            <person name="Brown A."/>
            <person name="Cahill P."/>
            <person name="Channer S."/>
            <person name="Cheshatsang Y."/>
            <person name="Chuda L."/>
            <person name="Citroen M."/>
            <person name="Collymore A."/>
            <person name="Cooke P."/>
            <person name="Costello M."/>
            <person name="D'Aco K."/>
            <person name="Daza R."/>
            <person name="De Haan G."/>
            <person name="DeGray S."/>
            <person name="DeMaso C."/>
            <person name="Dhargay N."/>
            <person name="Dooley K."/>
            <person name="Dooley E."/>
            <person name="Doricent M."/>
            <person name="Dorje P."/>
            <person name="Dorjee K."/>
            <person name="Dupes A."/>
            <person name="Elong R."/>
            <person name="Falk J."/>
            <person name="Farina A."/>
            <person name="Faro S."/>
            <person name="Ferguson D."/>
            <person name="Fisher S."/>
            <person name="Foley C.D."/>
            <person name="Franke A."/>
            <person name="Friedrich D."/>
            <person name="Gadbois L."/>
            <person name="Gearin G."/>
            <person name="Gearin C.R."/>
            <person name="Giannoukos G."/>
            <person name="Goode T."/>
            <person name="Graham J."/>
            <person name="Grandbois E."/>
            <person name="Grewal S."/>
            <person name="Gyaltsen K."/>
            <person name="Hafez N."/>
            <person name="Hagos B."/>
            <person name="Hall J."/>
            <person name="Henson C."/>
            <person name="Hollinger A."/>
            <person name="Honan T."/>
            <person name="Huard M.D."/>
            <person name="Hughes L."/>
            <person name="Hurhula B."/>
            <person name="Husby M.E."/>
            <person name="Kamat A."/>
            <person name="Kanga B."/>
            <person name="Kashin S."/>
            <person name="Khazanovich D."/>
            <person name="Kisner P."/>
            <person name="Lance K."/>
            <person name="Lara M."/>
            <person name="Lee W."/>
            <person name="Lennon N."/>
            <person name="Letendre F."/>
            <person name="LeVine R."/>
            <person name="Lipovsky A."/>
            <person name="Liu X."/>
            <person name="Liu J."/>
            <person name="Liu S."/>
            <person name="Lokyitsang T."/>
            <person name="Lokyitsang Y."/>
            <person name="Lubonja R."/>
            <person name="Lui A."/>
            <person name="MacDonald P."/>
            <person name="Magnisalis V."/>
            <person name="Maru K."/>
            <person name="Matthews C."/>
            <person name="McCusker W."/>
            <person name="McDonough S."/>
            <person name="Mehta T."/>
            <person name="Meldrim J."/>
            <person name="Meneus L."/>
            <person name="Mihai O."/>
            <person name="Mihalev A."/>
            <person name="Mihova T."/>
            <person name="Mittelman R."/>
            <person name="Mlenga V."/>
            <person name="Montmayeur A."/>
            <person name="Mulrain L."/>
            <person name="Navidi A."/>
            <person name="Naylor J."/>
            <person name="Negash T."/>
            <person name="Nguyen T."/>
            <person name="Nguyen N."/>
            <person name="Nicol R."/>
            <person name="Norbu C."/>
            <person name="Norbu N."/>
            <person name="Novod N."/>
            <person name="O'Neill B."/>
            <person name="Osman S."/>
            <person name="Markiewicz E."/>
            <person name="Oyono O.L."/>
            <person name="Patti C."/>
            <person name="Phunkhang P."/>
            <person name="Pierre F."/>
            <person name="Priest M."/>
            <person name="Raghuraman S."/>
            <person name="Rege F."/>
            <person name="Reyes R."/>
            <person name="Rise C."/>
            <person name="Rogov P."/>
            <person name="Ross K."/>
            <person name="Ryan E."/>
            <person name="Settipalli S."/>
            <person name="Shea T."/>
            <person name="Sherpa N."/>
            <person name="Shi L."/>
            <person name="Shih D."/>
            <person name="Sparrow T."/>
            <person name="Spaulding J."/>
            <person name="Stalker J."/>
            <person name="Stange-Thomann N."/>
            <person name="Stavropoulos S."/>
            <person name="Stone C."/>
            <person name="Strader C."/>
            <person name="Tesfaye S."/>
            <person name="Thomson T."/>
            <person name="Thoulutsang Y."/>
            <person name="Thoulutsang D."/>
            <person name="Topham K."/>
            <person name="Topping I."/>
            <person name="Tsamla T."/>
            <person name="Vassiliev H."/>
            <person name="Vo A."/>
            <person name="Wangchuk T."/>
            <person name="Wangdi T."/>
            <person name="Weiand M."/>
            <person name="Wilkinson J."/>
            <person name="Wilson A."/>
            <person name="Yadav S."/>
            <person name="Young G."/>
            <person name="Yu Q."/>
            <person name="Zembek L."/>
            <person name="Zhong D."/>
            <person name="Zimmer A."/>
            <person name="Zwirko Z."/>
            <person name="Jaffe D.B."/>
            <person name="Alvarez P."/>
            <person name="Brockman W."/>
            <person name="Butler J."/>
            <person name="Chin C."/>
            <person name="Gnerre S."/>
            <person name="Grabherr M."/>
            <person name="Kleber M."/>
            <person name="Mauceli E."/>
            <person name="MacCallum I."/>
        </authorList>
    </citation>
    <scope>NUCLEOTIDE SEQUENCE [LARGE SCALE GENOMIC DNA]</scope>
    <source>
        <strain evidence="3">MSH-3 / Tucson 14011-0111.49</strain>
    </source>
</reference>
<evidence type="ECO:0000313" key="2">
    <source>
        <dbReference type="EMBL" id="EDW30453.1"/>
    </source>
</evidence>